<dbReference type="Pfam" id="PF00293">
    <property type="entry name" value="NUDIX"/>
    <property type="match status" value="1"/>
</dbReference>
<reference evidence="11" key="1">
    <citation type="journal article" date="2019" name="Int. J. Syst. Evol. Microbiol.">
        <title>The Global Catalogue of Microorganisms (GCM) 10K type strain sequencing project: providing services to taxonomists for standard genome sequencing and annotation.</title>
        <authorList>
            <consortium name="The Broad Institute Genomics Platform"/>
            <consortium name="The Broad Institute Genome Sequencing Center for Infectious Disease"/>
            <person name="Wu L."/>
            <person name="Ma J."/>
        </authorList>
    </citation>
    <scope>NUCLEOTIDE SEQUENCE [LARGE SCALE GENOMIC DNA]</scope>
    <source>
        <strain evidence="11">NBRC 112416</strain>
    </source>
</reference>
<proteinExistence type="inferred from homology"/>
<dbReference type="PANTHER" id="PTHR11839:SF18">
    <property type="entry name" value="NUDIX HYDROLASE DOMAIN-CONTAINING PROTEIN"/>
    <property type="match status" value="1"/>
</dbReference>
<comment type="similarity">
    <text evidence="3">Belongs to the Nudix hydrolase family. NudK subfamily.</text>
</comment>
<evidence type="ECO:0000259" key="9">
    <source>
        <dbReference type="PROSITE" id="PS51462"/>
    </source>
</evidence>
<dbReference type="SUPFAM" id="SSF55811">
    <property type="entry name" value="Nudix"/>
    <property type="match status" value="1"/>
</dbReference>
<comment type="cofactor">
    <cofactor evidence="2">
        <name>Mg(2+)</name>
        <dbReference type="ChEBI" id="CHEBI:18420"/>
    </cofactor>
</comment>
<dbReference type="Gene3D" id="3.90.79.10">
    <property type="entry name" value="Nucleoside Triphosphate Pyrophosphohydrolase"/>
    <property type="match status" value="1"/>
</dbReference>
<organism evidence="10 11">
    <name type="scientific">Devosia nitrariae</name>
    <dbReference type="NCBI Taxonomy" id="2071872"/>
    <lineage>
        <taxon>Bacteria</taxon>
        <taxon>Pseudomonadati</taxon>
        <taxon>Pseudomonadota</taxon>
        <taxon>Alphaproteobacteria</taxon>
        <taxon>Hyphomicrobiales</taxon>
        <taxon>Devosiaceae</taxon>
        <taxon>Devosia</taxon>
    </lineage>
</organism>
<comment type="catalytic activity">
    <reaction evidence="1">
        <text>GDP-alpha-D-mannose + H2O = alpha-D-mannose 1-phosphate + GMP + 2 H(+)</text>
        <dbReference type="Rhea" id="RHEA:27978"/>
        <dbReference type="ChEBI" id="CHEBI:15377"/>
        <dbReference type="ChEBI" id="CHEBI:15378"/>
        <dbReference type="ChEBI" id="CHEBI:57527"/>
        <dbReference type="ChEBI" id="CHEBI:58115"/>
        <dbReference type="ChEBI" id="CHEBI:58409"/>
    </reaction>
</comment>
<name>A0ABQ5W3B8_9HYPH</name>
<dbReference type="InterPro" id="IPR000086">
    <property type="entry name" value="NUDIX_hydrolase_dom"/>
</dbReference>
<dbReference type="CDD" id="cd24157">
    <property type="entry name" value="NUDIX_GDPMK"/>
    <property type="match status" value="1"/>
</dbReference>
<sequence length="205" mass="22580">MAANWATSAKDRIGSRDMVTIHERRTLAESWGSLTEFEVSHPRRDGTRQTVIREVYDHGSAAAVLLYDPVDAKVVLARQFRLPAHLNGDPAHLIEACAGLLDGDDPETCARREAEEEVGVRPSSLTFLFNVYTSPGSVTEKCACFIGYYSPNDRLTDGGGLAHEGEDIEVIELDFEAAYAMIGRGEIIDAKTILMLQWLALNRQG</sequence>
<dbReference type="EMBL" id="BSNS01000007">
    <property type="protein sequence ID" value="GLQ54366.1"/>
    <property type="molecule type" value="Genomic_DNA"/>
</dbReference>
<dbReference type="InterPro" id="IPR004385">
    <property type="entry name" value="NDP_pyrophosphatase"/>
</dbReference>
<evidence type="ECO:0000256" key="3">
    <source>
        <dbReference type="ARBA" id="ARBA00007275"/>
    </source>
</evidence>
<protein>
    <recommendedName>
        <fullName evidence="5">GDP-mannose pyrophosphatase</fullName>
    </recommendedName>
    <alternativeName>
        <fullName evidence="7">GDP-mannose hydrolase</fullName>
    </alternativeName>
    <alternativeName>
        <fullName evidence="8">GDPMK</fullName>
    </alternativeName>
</protein>
<evidence type="ECO:0000256" key="5">
    <source>
        <dbReference type="ARBA" id="ARBA00016377"/>
    </source>
</evidence>
<keyword evidence="11" id="KW-1185">Reference proteome</keyword>
<dbReference type="Proteomes" id="UP001156691">
    <property type="component" value="Unassembled WGS sequence"/>
</dbReference>
<evidence type="ECO:0000256" key="7">
    <source>
        <dbReference type="ARBA" id="ARBA00032162"/>
    </source>
</evidence>
<evidence type="ECO:0000256" key="2">
    <source>
        <dbReference type="ARBA" id="ARBA00001946"/>
    </source>
</evidence>
<evidence type="ECO:0000313" key="11">
    <source>
        <dbReference type="Proteomes" id="UP001156691"/>
    </source>
</evidence>
<gene>
    <name evidence="10" type="ORF">GCM10010862_16250</name>
</gene>
<dbReference type="InterPro" id="IPR015797">
    <property type="entry name" value="NUDIX_hydrolase-like_dom_sf"/>
</dbReference>
<accession>A0ABQ5W3B8</accession>
<evidence type="ECO:0000256" key="8">
    <source>
        <dbReference type="ARBA" id="ARBA00032272"/>
    </source>
</evidence>
<keyword evidence="6" id="KW-0378">Hydrolase</keyword>
<feature type="domain" description="Nudix hydrolase" evidence="9">
    <location>
        <begin position="57"/>
        <end position="201"/>
    </location>
</feature>
<evidence type="ECO:0000256" key="4">
    <source>
        <dbReference type="ARBA" id="ARBA00011738"/>
    </source>
</evidence>
<evidence type="ECO:0000256" key="1">
    <source>
        <dbReference type="ARBA" id="ARBA00000847"/>
    </source>
</evidence>
<evidence type="ECO:0000313" key="10">
    <source>
        <dbReference type="EMBL" id="GLQ54366.1"/>
    </source>
</evidence>
<dbReference type="PROSITE" id="PS51462">
    <property type="entry name" value="NUDIX"/>
    <property type="match status" value="1"/>
</dbReference>
<dbReference type="PANTHER" id="PTHR11839">
    <property type="entry name" value="UDP/ADP-SUGAR PYROPHOSPHATASE"/>
    <property type="match status" value="1"/>
</dbReference>
<comment type="subunit">
    <text evidence="4">Homodimer.</text>
</comment>
<dbReference type="NCBIfam" id="TIGR00052">
    <property type="entry name" value="nudix-type nucleoside diphosphatase, YffH/AdpP family"/>
    <property type="match status" value="1"/>
</dbReference>
<evidence type="ECO:0000256" key="6">
    <source>
        <dbReference type="ARBA" id="ARBA00022801"/>
    </source>
</evidence>
<comment type="caution">
    <text evidence="10">The sequence shown here is derived from an EMBL/GenBank/DDBJ whole genome shotgun (WGS) entry which is preliminary data.</text>
</comment>